<reference evidence="1 2" key="1">
    <citation type="submission" date="2020-12" db="EMBL/GenBank/DDBJ databases">
        <title>Complete genome sequence of Erwinia phage pEa_SNUABM_5.</title>
        <authorList>
            <person name="Kim S.G."/>
            <person name="Lee S.B."/>
            <person name="Kwon J."/>
            <person name="Park S.C."/>
        </authorList>
    </citation>
    <scope>NUCLEOTIDE SEQUENCE [LARGE SCALE GENOMIC DNA]</scope>
</reference>
<dbReference type="Proteomes" id="UP000596123">
    <property type="component" value="Segment"/>
</dbReference>
<evidence type="ECO:0000313" key="1">
    <source>
        <dbReference type="EMBL" id="QQO90205.1"/>
    </source>
</evidence>
<name>A0A7T8EPC8_9CAUD</name>
<keyword evidence="2" id="KW-1185">Reference proteome</keyword>
<sequence length="83" mass="9423">MNGNRYYASLDIAEQEESELLRERIHEHNLTKAMSFLYVNKQTDRALAKDHADGRMITVAGNGKDSGNYHLIKGVTVQSTRRS</sequence>
<protein>
    <submittedName>
        <fullName evidence="1">Uncharacterized protein</fullName>
    </submittedName>
</protein>
<evidence type="ECO:0000313" key="2">
    <source>
        <dbReference type="Proteomes" id="UP000596123"/>
    </source>
</evidence>
<dbReference type="EMBL" id="MW366843">
    <property type="protein sequence ID" value="QQO90205.1"/>
    <property type="molecule type" value="Genomic_DNA"/>
</dbReference>
<gene>
    <name evidence="1" type="ORF">pEaSNUABM5_00063</name>
</gene>
<organism evidence="1 2">
    <name type="scientific">Erwinia phage pEa_SNUABM_5</name>
    <dbReference type="NCBI Taxonomy" id="2797313"/>
    <lineage>
        <taxon>Viruses</taxon>
        <taxon>Duplodnaviria</taxon>
        <taxon>Heunggongvirae</taxon>
        <taxon>Uroviricota</taxon>
        <taxon>Caudoviricetes</taxon>
        <taxon>Rivsvirus</taxon>
        <taxon>Rivsvirus SNUABM5</taxon>
    </lineage>
</organism>
<proteinExistence type="predicted"/>
<accession>A0A7T8EPC8</accession>